<dbReference type="Proteomes" id="UP000184335">
    <property type="component" value="Unassembled WGS sequence"/>
</dbReference>
<gene>
    <name evidence="1" type="ORF">SAMN05443429_108120</name>
</gene>
<dbReference type="EMBL" id="FQYI01000008">
    <property type="protein sequence ID" value="SHJ07038.1"/>
    <property type="molecule type" value="Genomic_DNA"/>
</dbReference>
<proteinExistence type="predicted"/>
<evidence type="ECO:0000313" key="1">
    <source>
        <dbReference type="EMBL" id="SHJ07038.1"/>
    </source>
</evidence>
<sequence length="80" mass="9520">MKTLAVKMRNSRVSRSQTKKFGEQLYKCFRLSDNKYTKYELLSLAFKMQCPQRFDMEADFFFLYPLSPKKRLSNDTTADS</sequence>
<dbReference type="STRING" id="1118202.SAMN05443429_108120"/>
<evidence type="ECO:0000313" key="2">
    <source>
        <dbReference type="Proteomes" id="UP000184335"/>
    </source>
</evidence>
<protein>
    <submittedName>
        <fullName evidence="1">Uncharacterized protein</fullName>
    </submittedName>
</protein>
<accession>A0A1M6GAQ8</accession>
<keyword evidence="2" id="KW-1185">Reference proteome</keyword>
<organism evidence="1 2">
    <name type="scientific">Cruoricaptor ignavus</name>
    <dbReference type="NCBI Taxonomy" id="1118202"/>
    <lineage>
        <taxon>Bacteria</taxon>
        <taxon>Pseudomonadati</taxon>
        <taxon>Bacteroidota</taxon>
        <taxon>Flavobacteriia</taxon>
        <taxon>Flavobacteriales</taxon>
        <taxon>Weeksellaceae</taxon>
        <taxon>Cruoricaptor</taxon>
    </lineage>
</organism>
<dbReference type="AlphaFoldDB" id="A0A1M6GAQ8"/>
<name>A0A1M6GAQ8_9FLAO</name>
<reference evidence="1 2" key="1">
    <citation type="submission" date="2016-11" db="EMBL/GenBank/DDBJ databases">
        <authorList>
            <person name="Jaros S."/>
            <person name="Januszkiewicz K."/>
            <person name="Wedrychowicz H."/>
        </authorList>
    </citation>
    <scope>NUCLEOTIDE SEQUENCE [LARGE SCALE GENOMIC DNA]</scope>
    <source>
        <strain evidence="1 2">DSM 25479</strain>
    </source>
</reference>